<comment type="caution">
    <text evidence="1">The sequence shown here is derived from an EMBL/GenBank/DDBJ whole genome shotgun (WGS) entry which is preliminary data.</text>
</comment>
<organism evidence="1 2">
    <name type="scientific">Tribonema minus</name>
    <dbReference type="NCBI Taxonomy" id="303371"/>
    <lineage>
        <taxon>Eukaryota</taxon>
        <taxon>Sar</taxon>
        <taxon>Stramenopiles</taxon>
        <taxon>Ochrophyta</taxon>
        <taxon>PX clade</taxon>
        <taxon>Xanthophyceae</taxon>
        <taxon>Tribonematales</taxon>
        <taxon>Tribonemataceae</taxon>
        <taxon>Tribonema</taxon>
    </lineage>
</organism>
<gene>
    <name evidence="1" type="ORF">JKP88DRAFT_163350</name>
</gene>
<reference evidence="1" key="1">
    <citation type="submission" date="2021-02" db="EMBL/GenBank/DDBJ databases">
        <title>First Annotated Genome of the Yellow-green Alga Tribonema minus.</title>
        <authorList>
            <person name="Mahan K.M."/>
        </authorList>
    </citation>
    <scope>NUCLEOTIDE SEQUENCE</scope>
    <source>
        <strain evidence="1">UTEX B ZZ1240</strain>
    </source>
</reference>
<dbReference type="OrthoDB" id="1286581at2759"/>
<feature type="non-terminal residue" evidence="1">
    <location>
        <position position="1"/>
    </location>
</feature>
<proteinExistence type="predicted"/>
<dbReference type="AlphaFoldDB" id="A0A836CGF4"/>
<sequence length="77" mass="8436">LLAQEAARRLGHNIKLVGIQQIFFLVFYGKGPGAVFKVSKSVGVKTKCTLEVALFEIGRRSGFVGVRIPFTLHECTS</sequence>
<accession>A0A836CGF4</accession>
<dbReference type="EMBL" id="JAFCMP010000168">
    <property type="protein sequence ID" value="KAG5184313.1"/>
    <property type="molecule type" value="Genomic_DNA"/>
</dbReference>
<protein>
    <submittedName>
        <fullName evidence="1">Uncharacterized protein</fullName>
    </submittedName>
</protein>
<evidence type="ECO:0000313" key="2">
    <source>
        <dbReference type="Proteomes" id="UP000664859"/>
    </source>
</evidence>
<name>A0A836CGF4_9STRA</name>
<evidence type="ECO:0000313" key="1">
    <source>
        <dbReference type="EMBL" id="KAG5184313.1"/>
    </source>
</evidence>
<keyword evidence="2" id="KW-1185">Reference proteome</keyword>
<dbReference type="Proteomes" id="UP000664859">
    <property type="component" value="Unassembled WGS sequence"/>
</dbReference>